<keyword evidence="4" id="KW-1185">Reference proteome</keyword>
<feature type="chain" id="PRO_5013134481" evidence="2">
    <location>
        <begin position="18"/>
        <end position="854"/>
    </location>
</feature>
<dbReference type="AlphaFoldDB" id="A0A1P8WIT9"/>
<gene>
    <name evidence="3" type="ORF">Fuma_03575</name>
</gene>
<feature type="region of interest" description="Disordered" evidence="1">
    <location>
        <begin position="469"/>
        <end position="491"/>
    </location>
</feature>
<feature type="region of interest" description="Disordered" evidence="1">
    <location>
        <begin position="196"/>
        <end position="265"/>
    </location>
</feature>
<evidence type="ECO:0000256" key="2">
    <source>
        <dbReference type="SAM" id="SignalP"/>
    </source>
</evidence>
<evidence type="ECO:0000256" key="1">
    <source>
        <dbReference type="SAM" id="MobiDB-lite"/>
    </source>
</evidence>
<dbReference type="Proteomes" id="UP000187735">
    <property type="component" value="Chromosome"/>
</dbReference>
<feature type="region of interest" description="Disordered" evidence="1">
    <location>
        <begin position="292"/>
        <end position="324"/>
    </location>
</feature>
<protein>
    <submittedName>
        <fullName evidence="3">Uncharacterized protein</fullName>
    </submittedName>
</protein>
<name>A0A1P8WIT9_9PLAN</name>
<sequence length="854" mass="86538" precursor="true">MRSIAPIAVRVSLLAMAVFVCQLAGCGGGADVASSDSAAGGGADNTMPPGDSGGAMMPPGDDMGGGAEMMGGPGGEMGMEGSMEGENPDGMMMSGGADGMGMDPAMMEMAGEPGGYGGNYGGGNIDYPGTGGAGGGYGGNARNGRPNDVTQWTDEHILTAVDEKDTRVLQAIEMKAKSSPGDPAFVSLMDQVLAKTDSGGGGLPGLGSGAQPGTAGFPSGPRPQAGPDGKPPVPPGGAFIDPRSRQFDSNRLVPQDRASRAAAGRSVTSLDAMIGEALLAYVPQAAQGTRGAASRLQNSAQNTGSMEAPGMDPAMMSGEPGGEMSMPGGEEMGGMEMEGYNPGGYGPSGYGGAGGMGMGGQQATQGNLTDEELVKAVIRALVNNNTVQAWTIVQSLVDGSRSTALPPQAATEIAVREAFSSPTPNIEKSEQLLATALQNASGNPGQNGSTFQLLAIVAQRPADYFLSLGQPQPPAPATPPGNRPGMGMMGGGAGMGPGMGMDMGMGMSGGGENYAGGEPGMEMGMYGEGGPGMGGPGMGGRGAAGGATPTVAAPPPIPVAEAALLPVAQVIWAPSTADRVAGWLKAAPAADAAIDVLAFAGTIPSDNVRRSVFDLLSRSHDAGADGLVSSGLFRHFARDPGMLSVLKALPRNRRKPANDNPQAVVPLDSWERATQDVVLSLRERLQKMAGNPDLAYDGVMPVRLHRDAVPESLIRIVAPGPQTESLGDAAPDETKVYYAKMIATPQRLKDMQKLAEHYQGRTKGIEHKDIAKGLLWFDGVKVGTDGTITTMDVVFEQLKARPNNNGGFGGGGEGMNMGGGAAGANPQFSIEVIVVESRDPSKTDEPPAVTASAK</sequence>
<feature type="signal peptide" evidence="2">
    <location>
        <begin position="1"/>
        <end position="17"/>
    </location>
</feature>
<feature type="compositionally biased region" description="Low complexity" evidence="1">
    <location>
        <begin position="47"/>
        <end position="61"/>
    </location>
</feature>
<feature type="compositionally biased region" description="Gly residues" evidence="1">
    <location>
        <begin position="198"/>
        <end position="210"/>
    </location>
</feature>
<proteinExistence type="predicted"/>
<feature type="compositionally biased region" description="Pro residues" evidence="1">
    <location>
        <begin position="471"/>
        <end position="482"/>
    </location>
</feature>
<organism evidence="3 4">
    <name type="scientific">Fuerstiella marisgermanici</name>
    <dbReference type="NCBI Taxonomy" id="1891926"/>
    <lineage>
        <taxon>Bacteria</taxon>
        <taxon>Pseudomonadati</taxon>
        <taxon>Planctomycetota</taxon>
        <taxon>Planctomycetia</taxon>
        <taxon>Planctomycetales</taxon>
        <taxon>Planctomycetaceae</taxon>
        <taxon>Fuerstiella</taxon>
    </lineage>
</organism>
<keyword evidence="2" id="KW-0732">Signal</keyword>
<dbReference type="EMBL" id="CP017641">
    <property type="protein sequence ID" value="APZ93957.1"/>
    <property type="molecule type" value="Genomic_DNA"/>
</dbReference>
<dbReference type="RefSeq" id="WP_145944238.1">
    <property type="nucleotide sequence ID" value="NZ_CP017641.1"/>
</dbReference>
<reference evidence="3 4" key="1">
    <citation type="journal article" date="2016" name="Front. Microbiol.">
        <title>Fuerstia marisgermanicae gen. nov., sp. nov., an Unusual Member of the Phylum Planctomycetes from the German Wadden Sea.</title>
        <authorList>
            <person name="Kohn T."/>
            <person name="Heuer A."/>
            <person name="Jogler M."/>
            <person name="Vollmers J."/>
            <person name="Boedeker C."/>
            <person name="Bunk B."/>
            <person name="Rast P."/>
            <person name="Borchert D."/>
            <person name="Glockner I."/>
            <person name="Freese H.M."/>
            <person name="Klenk H.P."/>
            <person name="Overmann J."/>
            <person name="Kaster A.K."/>
            <person name="Rohde M."/>
            <person name="Wiegand S."/>
            <person name="Jogler C."/>
        </authorList>
    </citation>
    <scope>NUCLEOTIDE SEQUENCE [LARGE SCALE GENOMIC DNA]</scope>
    <source>
        <strain evidence="3 4">NH11</strain>
    </source>
</reference>
<evidence type="ECO:0000313" key="4">
    <source>
        <dbReference type="Proteomes" id="UP000187735"/>
    </source>
</evidence>
<feature type="compositionally biased region" description="Polar residues" evidence="1">
    <location>
        <begin position="295"/>
        <end position="305"/>
    </location>
</feature>
<feature type="region of interest" description="Disordered" evidence="1">
    <location>
        <begin position="32"/>
        <end position="106"/>
    </location>
</feature>
<feature type="compositionally biased region" description="Low complexity" evidence="1">
    <location>
        <begin position="79"/>
        <end position="106"/>
    </location>
</feature>
<evidence type="ECO:0000313" key="3">
    <source>
        <dbReference type="EMBL" id="APZ93957.1"/>
    </source>
</evidence>
<feature type="compositionally biased region" description="Gly residues" evidence="1">
    <location>
        <begin position="62"/>
        <end position="78"/>
    </location>
</feature>
<dbReference type="KEGG" id="fmr:Fuma_03575"/>
<feature type="compositionally biased region" description="Low complexity" evidence="1">
    <location>
        <begin position="315"/>
        <end position="324"/>
    </location>
</feature>
<accession>A0A1P8WIT9</accession>